<evidence type="ECO:0000313" key="1">
    <source>
        <dbReference type="EMBL" id="KRM72915.1"/>
    </source>
</evidence>
<evidence type="ECO:0000313" key="2">
    <source>
        <dbReference type="Proteomes" id="UP000051672"/>
    </source>
</evidence>
<name>A0A0R2BB99_9LACO</name>
<dbReference type="PATRIC" id="fig|1423727.3.peg.630"/>
<organism evidence="1 2">
    <name type="scientific">Lacticaseibacillus brantae DSM 23927</name>
    <dbReference type="NCBI Taxonomy" id="1423727"/>
    <lineage>
        <taxon>Bacteria</taxon>
        <taxon>Bacillati</taxon>
        <taxon>Bacillota</taxon>
        <taxon>Bacilli</taxon>
        <taxon>Lactobacillales</taxon>
        <taxon>Lactobacillaceae</taxon>
        <taxon>Lacticaseibacillus</taxon>
    </lineage>
</organism>
<comment type="caution">
    <text evidence="1">The sequence shown here is derived from an EMBL/GenBank/DDBJ whole genome shotgun (WGS) entry which is preliminary data.</text>
</comment>
<gene>
    <name evidence="1" type="ORF">FC34_GL000627</name>
</gene>
<sequence length="118" mass="13116">MTLKQAQETLTSVARDIDFKASIDMQPDYLDFEVVLPSGQQQKFVATTDTVAGARPYELLWDLADAMVNFSQGDDHLWYADEATNPKIFAESDSGISQADADWLNTLGEKVRQAANKN</sequence>
<dbReference type="RefSeq" id="WP_057893923.1">
    <property type="nucleotide sequence ID" value="NZ_AYZQ01000001.1"/>
</dbReference>
<dbReference type="Proteomes" id="UP000051672">
    <property type="component" value="Unassembled WGS sequence"/>
</dbReference>
<protein>
    <submittedName>
        <fullName evidence="1">Uncharacterized protein</fullName>
    </submittedName>
</protein>
<keyword evidence="2" id="KW-1185">Reference proteome</keyword>
<reference evidence="1 2" key="1">
    <citation type="journal article" date="2015" name="Genome Announc.">
        <title>Expanding the biotechnology potential of lactobacilli through comparative genomics of 213 strains and associated genera.</title>
        <authorList>
            <person name="Sun Z."/>
            <person name="Harris H.M."/>
            <person name="McCann A."/>
            <person name="Guo C."/>
            <person name="Argimon S."/>
            <person name="Zhang W."/>
            <person name="Yang X."/>
            <person name="Jeffery I.B."/>
            <person name="Cooney J.C."/>
            <person name="Kagawa T.F."/>
            <person name="Liu W."/>
            <person name="Song Y."/>
            <person name="Salvetti E."/>
            <person name="Wrobel A."/>
            <person name="Rasinkangas P."/>
            <person name="Parkhill J."/>
            <person name="Rea M.C."/>
            <person name="O'Sullivan O."/>
            <person name="Ritari J."/>
            <person name="Douillard F.P."/>
            <person name="Paul Ross R."/>
            <person name="Yang R."/>
            <person name="Briner A.E."/>
            <person name="Felis G.E."/>
            <person name="de Vos W.M."/>
            <person name="Barrangou R."/>
            <person name="Klaenhammer T.R."/>
            <person name="Caufield P.W."/>
            <person name="Cui Y."/>
            <person name="Zhang H."/>
            <person name="O'Toole P.W."/>
        </authorList>
    </citation>
    <scope>NUCLEOTIDE SEQUENCE [LARGE SCALE GENOMIC DNA]</scope>
    <source>
        <strain evidence="1 2">DSM 23927</strain>
    </source>
</reference>
<dbReference type="AlphaFoldDB" id="A0A0R2BB99"/>
<accession>A0A0R2BB99</accession>
<dbReference type="EMBL" id="AYZQ01000001">
    <property type="protein sequence ID" value="KRM72915.1"/>
    <property type="molecule type" value="Genomic_DNA"/>
</dbReference>
<proteinExistence type="predicted"/>